<sequence>MALKAPDNKGRKAIFKLTPSPPHPPRPPLPASLRCQASARRCCNKSRVVKGPDTSWHRLQRDPEVLPVSCRFGTEDGQVVFQLSRPCLHIWLAAPLAEIETLCLLKFPCDIFMNTRCYRSQHPLTPGGRIPRSERPTTHTPLSPPHPPPGSQPEAAATVSLNAKHLERLPIPGLLAKGAAKLPWKCPPEASSPLKFSLSCPNEDKTREWGAVFFFFSCSRDLCTHVHCHHLCKAALAWELCLLWPLNRCRVETQSQGRQLHCGAAGAGGLTVPPVASLHAACPCRTMDSGPSTRRIFFQRPVQVLGARCHRRGGTEHLMVRHTDVSTGCQPGLAASSPTAGDRDLNVLWMLVKLLATPQLACLLQPSRRFDVD</sequence>
<name>A0A9N7W0G4_PLEPL</name>
<evidence type="ECO:0000313" key="2">
    <source>
        <dbReference type="EMBL" id="CAB1458562.1"/>
    </source>
</evidence>
<reference evidence="2" key="1">
    <citation type="submission" date="2020-03" db="EMBL/GenBank/DDBJ databases">
        <authorList>
            <person name="Weist P."/>
        </authorList>
    </citation>
    <scope>NUCLEOTIDE SEQUENCE</scope>
</reference>
<evidence type="ECO:0000256" key="1">
    <source>
        <dbReference type="SAM" id="MobiDB-lite"/>
    </source>
</evidence>
<evidence type="ECO:0000313" key="3">
    <source>
        <dbReference type="Proteomes" id="UP001153269"/>
    </source>
</evidence>
<dbReference type="Proteomes" id="UP001153269">
    <property type="component" value="Unassembled WGS sequence"/>
</dbReference>
<accession>A0A9N7W0G4</accession>
<feature type="region of interest" description="Disordered" evidence="1">
    <location>
        <begin position="123"/>
        <end position="155"/>
    </location>
</feature>
<feature type="compositionally biased region" description="Basic and acidic residues" evidence="1">
    <location>
        <begin position="1"/>
        <end position="10"/>
    </location>
</feature>
<protein>
    <submittedName>
        <fullName evidence="2">Uncharacterized protein</fullName>
    </submittedName>
</protein>
<proteinExistence type="predicted"/>
<organism evidence="2 3">
    <name type="scientific">Pleuronectes platessa</name>
    <name type="common">European plaice</name>
    <dbReference type="NCBI Taxonomy" id="8262"/>
    <lineage>
        <taxon>Eukaryota</taxon>
        <taxon>Metazoa</taxon>
        <taxon>Chordata</taxon>
        <taxon>Craniata</taxon>
        <taxon>Vertebrata</taxon>
        <taxon>Euteleostomi</taxon>
        <taxon>Actinopterygii</taxon>
        <taxon>Neopterygii</taxon>
        <taxon>Teleostei</taxon>
        <taxon>Neoteleostei</taxon>
        <taxon>Acanthomorphata</taxon>
        <taxon>Carangaria</taxon>
        <taxon>Pleuronectiformes</taxon>
        <taxon>Pleuronectoidei</taxon>
        <taxon>Pleuronectidae</taxon>
        <taxon>Pleuronectes</taxon>
    </lineage>
</organism>
<feature type="compositionally biased region" description="Pro residues" evidence="1">
    <location>
        <begin position="142"/>
        <end position="151"/>
    </location>
</feature>
<comment type="caution">
    <text evidence="2">The sequence shown here is derived from an EMBL/GenBank/DDBJ whole genome shotgun (WGS) entry which is preliminary data.</text>
</comment>
<keyword evidence="3" id="KW-1185">Reference proteome</keyword>
<feature type="region of interest" description="Disordered" evidence="1">
    <location>
        <begin position="1"/>
        <end position="29"/>
    </location>
</feature>
<dbReference type="EMBL" id="CADEAL010004393">
    <property type="protein sequence ID" value="CAB1458562.1"/>
    <property type="molecule type" value="Genomic_DNA"/>
</dbReference>
<feature type="compositionally biased region" description="Pro residues" evidence="1">
    <location>
        <begin position="19"/>
        <end position="29"/>
    </location>
</feature>
<dbReference type="AlphaFoldDB" id="A0A9N7W0G4"/>
<gene>
    <name evidence="2" type="ORF">PLEPLA_LOCUS46392</name>
</gene>